<dbReference type="InterPro" id="IPR013342">
    <property type="entry name" value="Mandelate_racemase_C"/>
</dbReference>
<reference evidence="9" key="1">
    <citation type="submission" date="2020-02" db="EMBL/GenBank/DDBJ databases">
        <authorList>
            <person name="Meier V. D."/>
        </authorList>
    </citation>
    <scope>NUCLEOTIDE SEQUENCE</scope>
    <source>
        <strain evidence="9">AVDCRST_MAG96</strain>
    </source>
</reference>
<feature type="active site" description="Proton acceptor; specific for (S)-substrate epimerization" evidence="5">
    <location>
        <position position="263"/>
    </location>
</feature>
<dbReference type="AlphaFoldDB" id="A0A6J4SGU8"/>
<sequence length="365" mass="40625">MKITHTDIYRYSIPMKSFAIATGTMHCAQNVFIRVYTDEGIWGAGECSAFPYITGETQETCLAMARDFAALWKTKDALDIPARLQQLDLFVAHNSTIKSAFDMALYDIAAKAANVPLYQFLGGEKRLVETDITIGIGPVEEMVEKAKQFEEQGANFLKVKIGKNAYEDVEKISLIRHAVKPGTKMRADANQGWEYEDAVFALQALDQFEIEFCEQPMRTWYDDYLPELCHNAAVPVMADESCYNSHDARRLIKTKSCDSINIKLAKSGGIAEALKIHKLADESGIPCMIGGMLESRFAVTANLHFALANQNVQFYDLDTCLLGHLEDPVIGGATYNKFILDCPDSPGIGADVDHAFLAKCDYWKV</sequence>
<dbReference type="Pfam" id="PF13378">
    <property type="entry name" value="MR_MLE_C"/>
    <property type="match status" value="1"/>
</dbReference>
<evidence type="ECO:0000256" key="7">
    <source>
        <dbReference type="RuleBase" id="RU366006"/>
    </source>
</evidence>
<dbReference type="SFLD" id="SFLDS00001">
    <property type="entry name" value="Enolase"/>
    <property type="match status" value="1"/>
</dbReference>
<evidence type="ECO:0000256" key="1">
    <source>
        <dbReference type="ARBA" id="ARBA00008031"/>
    </source>
</evidence>
<evidence type="ECO:0000259" key="8">
    <source>
        <dbReference type="SMART" id="SM00922"/>
    </source>
</evidence>
<evidence type="ECO:0000256" key="4">
    <source>
        <dbReference type="ARBA" id="ARBA00023235"/>
    </source>
</evidence>
<evidence type="ECO:0000256" key="3">
    <source>
        <dbReference type="ARBA" id="ARBA00022842"/>
    </source>
</evidence>
<dbReference type="Pfam" id="PF02746">
    <property type="entry name" value="MR_MLE_N"/>
    <property type="match status" value="1"/>
</dbReference>
<name>A0A6J4SGU8_9BACT</name>
<dbReference type="InterPro" id="IPR036849">
    <property type="entry name" value="Enolase-like_C_sf"/>
</dbReference>
<dbReference type="InterPro" id="IPR034603">
    <property type="entry name" value="Dipeptide_epimerase"/>
</dbReference>
<dbReference type="InterPro" id="IPR013341">
    <property type="entry name" value="Mandelate_racemase_N_dom"/>
</dbReference>
<feature type="domain" description="Mandelate racemase/muconate lactonizing enzyme C-terminal" evidence="8">
    <location>
        <begin position="139"/>
        <end position="235"/>
    </location>
</feature>
<dbReference type="SUPFAM" id="SSF51604">
    <property type="entry name" value="Enolase C-terminal domain-like"/>
    <property type="match status" value="1"/>
</dbReference>
<evidence type="ECO:0000256" key="5">
    <source>
        <dbReference type="PIRSR" id="PIRSR634603-1"/>
    </source>
</evidence>
<dbReference type="PANTHER" id="PTHR48073:SF2">
    <property type="entry name" value="O-SUCCINYLBENZOATE SYNTHASE"/>
    <property type="match status" value="1"/>
</dbReference>
<protein>
    <recommendedName>
        <fullName evidence="7">Dipeptide epimerase</fullName>
        <ecNumber evidence="7">5.1.1.-</ecNumber>
    </recommendedName>
</protein>
<feature type="binding site" evidence="6">
    <location>
        <position position="188"/>
    </location>
    <ligand>
        <name>Mg(2+)</name>
        <dbReference type="ChEBI" id="CHEBI:18420"/>
    </ligand>
</feature>
<dbReference type="SUPFAM" id="SSF54826">
    <property type="entry name" value="Enolase N-terminal domain-like"/>
    <property type="match status" value="1"/>
</dbReference>
<dbReference type="GO" id="GO:0016855">
    <property type="term" value="F:racemase and epimerase activity, acting on amino acids and derivatives"/>
    <property type="evidence" value="ECO:0007669"/>
    <property type="project" value="UniProtKB-UniRule"/>
</dbReference>
<dbReference type="InterPro" id="IPR029017">
    <property type="entry name" value="Enolase-like_N"/>
</dbReference>
<feature type="binding site" evidence="6">
    <location>
        <position position="214"/>
    </location>
    <ligand>
        <name>Mg(2+)</name>
        <dbReference type="ChEBI" id="CHEBI:18420"/>
    </ligand>
</feature>
<dbReference type="CDD" id="cd03319">
    <property type="entry name" value="L-Ala-DL-Glu_epimerase"/>
    <property type="match status" value="1"/>
</dbReference>
<feature type="active site" description="Proton acceptor; specific for (R)-substrate epimerization" evidence="5">
    <location>
        <position position="160"/>
    </location>
</feature>
<dbReference type="SMART" id="SM00922">
    <property type="entry name" value="MR_MLE"/>
    <property type="match status" value="1"/>
</dbReference>
<dbReference type="InterPro" id="IPR029065">
    <property type="entry name" value="Enolase_C-like"/>
</dbReference>
<dbReference type="SFLD" id="SFLDF00009">
    <property type="entry name" value="o-succinylbenzoate_synthase"/>
    <property type="match status" value="1"/>
</dbReference>
<evidence type="ECO:0000256" key="6">
    <source>
        <dbReference type="PIRSR" id="PIRSR634603-3"/>
    </source>
</evidence>
<keyword evidence="3 6" id="KW-0460">Magnesium</keyword>
<comment type="cofactor">
    <cofactor evidence="6 7">
        <name>Mg(2+)</name>
        <dbReference type="ChEBI" id="CHEBI:18420"/>
    </cofactor>
    <text evidence="6 7">Binds 1 Mg(2+) ion per subunit.</text>
</comment>
<dbReference type="Gene3D" id="3.30.390.10">
    <property type="entry name" value="Enolase-like, N-terminal domain"/>
    <property type="match status" value="1"/>
</dbReference>
<dbReference type="EC" id="5.1.1.-" evidence="7"/>
<evidence type="ECO:0000256" key="2">
    <source>
        <dbReference type="ARBA" id="ARBA00022723"/>
    </source>
</evidence>
<proteinExistence type="inferred from homology"/>
<gene>
    <name evidence="9" type="ORF">AVDCRST_MAG96-1870</name>
</gene>
<organism evidence="9">
    <name type="scientific">uncultured Segetibacter sp</name>
    <dbReference type="NCBI Taxonomy" id="481133"/>
    <lineage>
        <taxon>Bacteria</taxon>
        <taxon>Pseudomonadati</taxon>
        <taxon>Bacteroidota</taxon>
        <taxon>Chitinophagia</taxon>
        <taxon>Chitinophagales</taxon>
        <taxon>Chitinophagaceae</taxon>
        <taxon>Segetibacter</taxon>
        <taxon>environmental samples</taxon>
    </lineage>
</organism>
<dbReference type="PANTHER" id="PTHR48073">
    <property type="entry name" value="O-SUCCINYLBENZOATE SYNTHASE-RELATED"/>
    <property type="match status" value="1"/>
</dbReference>
<evidence type="ECO:0000313" key="9">
    <source>
        <dbReference type="EMBL" id="CAA9499092.1"/>
    </source>
</evidence>
<accession>A0A6J4SGU8</accession>
<dbReference type="GO" id="GO:0006518">
    <property type="term" value="P:peptide metabolic process"/>
    <property type="evidence" value="ECO:0007669"/>
    <property type="project" value="UniProtKB-ARBA"/>
</dbReference>
<dbReference type="FunFam" id="3.30.390.10:FF:000009">
    <property type="entry name" value="Hydrophobic dipeptide epimerase"/>
    <property type="match status" value="1"/>
</dbReference>
<dbReference type="Gene3D" id="3.20.20.120">
    <property type="entry name" value="Enolase-like C-terminal domain"/>
    <property type="match status" value="1"/>
</dbReference>
<keyword evidence="4 7" id="KW-0413">Isomerase</keyword>
<comment type="similarity">
    <text evidence="1 7">Belongs to the mandelate racemase/muconate lactonizing enzyme family.</text>
</comment>
<dbReference type="GO" id="GO:0000287">
    <property type="term" value="F:magnesium ion binding"/>
    <property type="evidence" value="ECO:0007669"/>
    <property type="project" value="UniProtKB-ARBA"/>
</dbReference>
<feature type="binding site" evidence="6">
    <location>
        <position position="239"/>
    </location>
    <ligand>
        <name>Mg(2+)</name>
        <dbReference type="ChEBI" id="CHEBI:18420"/>
    </ligand>
</feature>
<dbReference type="EMBL" id="CADCVN010000715">
    <property type="protein sequence ID" value="CAA9499092.1"/>
    <property type="molecule type" value="Genomic_DNA"/>
</dbReference>
<keyword evidence="2 6" id="KW-0479">Metal-binding</keyword>
<dbReference type="SFLD" id="SFLDG00180">
    <property type="entry name" value="muconate_cycloisomerase"/>
    <property type="match status" value="1"/>
</dbReference>